<dbReference type="GO" id="GO:0005829">
    <property type="term" value="C:cytosol"/>
    <property type="evidence" value="ECO:0007669"/>
    <property type="project" value="TreeGrafter"/>
</dbReference>
<dbReference type="CDD" id="cd07067">
    <property type="entry name" value="HP_PGM_like"/>
    <property type="match status" value="1"/>
</dbReference>
<feature type="binding site" evidence="3">
    <location>
        <position position="78"/>
    </location>
    <ligand>
        <name>substrate</name>
    </ligand>
</feature>
<dbReference type="AlphaFoldDB" id="A0A6S6UCR6"/>
<dbReference type="SMART" id="SM00855">
    <property type="entry name" value="PGAM"/>
    <property type="match status" value="1"/>
</dbReference>
<dbReference type="SUPFAM" id="SSF53254">
    <property type="entry name" value="Phosphoglycerate mutase-like"/>
    <property type="match status" value="1"/>
</dbReference>
<dbReference type="PANTHER" id="PTHR46517">
    <property type="entry name" value="FRUCTOSE-2,6-BISPHOSPHATASE TIGAR"/>
    <property type="match status" value="1"/>
</dbReference>
<dbReference type="InterPro" id="IPR051695">
    <property type="entry name" value="Phosphoglycerate_Mutase"/>
</dbReference>
<dbReference type="PANTHER" id="PTHR46517:SF1">
    <property type="entry name" value="FRUCTOSE-2,6-BISPHOSPHATASE TIGAR"/>
    <property type="match status" value="1"/>
</dbReference>
<feature type="binding site" evidence="3">
    <location>
        <begin position="27"/>
        <end position="34"/>
    </location>
    <ligand>
        <name>substrate</name>
    </ligand>
</feature>
<reference evidence="4" key="1">
    <citation type="submission" date="2020-01" db="EMBL/GenBank/DDBJ databases">
        <authorList>
            <person name="Meier V. D."/>
            <person name="Meier V D."/>
        </authorList>
    </citation>
    <scope>NUCLEOTIDE SEQUENCE</scope>
    <source>
        <strain evidence="4">HLG_WM_MAG_10</strain>
    </source>
</reference>
<feature type="non-terminal residue" evidence="4">
    <location>
        <position position="1"/>
    </location>
</feature>
<protein>
    <submittedName>
        <fullName evidence="4">Fructose-2,6-bisphosphatase</fullName>
    </submittedName>
</protein>
<feature type="active site" description="Tele-phosphohistidine intermediate" evidence="2">
    <location>
        <position position="28"/>
    </location>
</feature>
<dbReference type="GO" id="GO:0043456">
    <property type="term" value="P:regulation of pentose-phosphate shunt"/>
    <property type="evidence" value="ECO:0007669"/>
    <property type="project" value="TreeGrafter"/>
</dbReference>
<dbReference type="PROSITE" id="PS00175">
    <property type="entry name" value="PG_MUTASE"/>
    <property type="match status" value="1"/>
</dbReference>
<organism evidence="4">
    <name type="scientific">uncultured Aureispira sp</name>
    <dbReference type="NCBI Taxonomy" id="1331704"/>
    <lineage>
        <taxon>Bacteria</taxon>
        <taxon>Pseudomonadati</taxon>
        <taxon>Bacteroidota</taxon>
        <taxon>Saprospiria</taxon>
        <taxon>Saprospirales</taxon>
        <taxon>Saprospiraceae</taxon>
        <taxon>Aureispira</taxon>
        <taxon>environmental samples</taxon>
    </lineage>
</organism>
<dbReference type="InterPro" id="IPR001345">
    <property type="entry name" value="PG/BPGM_mutase_AS"/>
</dbReference>
<name>A0A6S6UCR6_9BACT</name>
<dbReference type="EMBL" id="CACVAQ010000503">
    <property type="protein sequence ID" value="CAA6829588.1"/>
    <property type="molecule type" value="Genomic_DNA"/>
</dbReference>
<feature type="active site" description="Proton donor/acceptor" evidence="2">
    <location>
        <position position="101"/>
    </location>
</feature>
<dbReference type="Pfam" id="PF00300">
    <property type="entry name" value="His_Phos_1"/>
    <property type="match status" value="1"/>
</dbReference>
<evidence type="ECO:0000256" key="1">
    <source>
        <dbReference type="ARBA" id="ARBA00022801"/>
    </source>
</evidence>
<dbReference type="GO" id="GO:0004331">
    <property type="term" value="F:fructose-2,6-bisphosphate 2-phosphatase activity"/>
    <property type="evidence" value="ECO:0007669"/>
    <property type="project" value="TreeGrafter"/>
</dbReference>
<dbReference type="GO" id="GO:0045820">
    <property type="term" value="P:negative regulation of glycolytic process"/>
    <property type="evidence" value="ECO:0007669"/>
    <property type="project" value="TreeGrafter"/>
</dbReference>
<dbReference type="InterPro" id="IPR029033">
    <property type="entry name" value="His_PPase_superfam"/>
</dbReference>
<evidence type="ECO:0000256" key="2">
    <source>
        <dbReference type="PIRSR" id="PIRSR613078-1"/>
    </source>
</evidence>
<dbReference type="Gene3D" id="3.40.50.1240">
    <property type="entry name" value="Phosphoglycerate mutase-like"/>
    <property type="match status" value="1"/>
</dbReference>
<keyword evidence="1" id="KW-0378">Hydrolase</keyword>
<sequence length="222" mass="25190">KEKEFAVAKVVKNQIKHRISMEIYIYRHGQTLYNTKGIVQGRGVDSSLNERGQEEAQAFFERYQSISFDRLITSTLKRTQETAQPFEALGISVERRSDLDEIGWGEWEGKKADKPMHAAYLGLLKAWADGDYKRSLVGGDSAEEMGNRLGSFVAYLKTLKDQKVLICTHGGCLAYLMAILQGQPLSAMPQYRHKNTGLCIFKYDGTHFHLKLQDDISHLNND</sequence>
<proteinExistence type="predicted"/>
<evidence type="ECO:0000256" key="3">
    <source>
        <dbReference type="PIRSR" id="PIRSR613078-2"/>
    </source>
</evidence>
<accession>A0A6S6UCR6</accession>
<evidence type="ECO:0000313" key="4">
    <source>
        <dbReference type="EMBL" id="CAA6829588.1"/>
    </source>
</evidence>
<gene>
    <name evidence="4" type="ORF">HELGO_WM25124</name>
</gene>
<dbReference type="InterPro" id="IPR013078">
    <property type="entry name" value="His_Pase_superF_clade-1"/>
</dbReference>